<feature type="transmembrane region" description="Helical" evidence="7">
    <location>
        <begin position="6"/>
        <end position="25"/>
    </location>
</feature>
<dbReference type="InterPro" id="IPR009294">
    <property type="entry name" value="Aph-1"/>
</dbReference>
<sequence length="249" mass="27393">MTVAAGIGYVLLALGPSLSLFVAVISKKPFLILTLLSSTLLWLISLIILSGVWRAFLPFKTSAWWPFAILIITSIAFQEVLRILFWKVYKRLEDILDSFADKVSKPRLFLTDKMLLSLAGGLGHGVAHAVFFCISLLTPAFGPATFYIESCPELPFFLISAIIALAFVTIHTFSMVIAFNGYAEGAKLDQYIVPIVHLVAGMATLINLTHGGCKIGIPLLYFMVTLTLVYCGKMVHTRLTESQSRSQNS</sequence>
<keyword evidence="9" id="KW-1185">Reference proteome</keyword>
<feature type="transmembrane region" description="Helical" evidence="7">
    <location>
        <begin position="115"/>
        <end position="137"/>
    </location>
</feature>
<organism evidence="8 9">
    <name type="scientific">Kalanchoe fedtschenkoi</name>
    <name type="common">Lavender scallops</name>
    <name type="synonym">South American air plant</name>
    <dbReference type="NCBI Taxonomy" id="63787"/>
    <lineage>
        <taxon>Eukaryota</taxon>
        <taxon>Viridiplantae</taxon>
        <taxon>Streptophyta</taxon>
        <taxon>Embryophyta</taxon>
        <taxon>Tracheophyta</taxon>
        <taxon>Spermatophyta</taxon>
        <taxon>Magnoliopsida</taxon>
        <taxon>eudicotyledons</taxon>
        <taxon>Gunneridae</taxon>
        <taxon>Pentapetalae</taxon>
        <taxon>Saxifragales</taxon>
        <taxon>Crassulaceae</taxon>
        <taxon>Kalanchoe</taxon>
    </lineage>
</organism>
<dbReference type="AlphaFoldDB" id="A0A7N0TUQ6"/>
<dbReference type="Gramene" id="Kaladp0046s0090.1.v1.1">
    <property type="protein sequence ID" value="Kaladp0046s0090.1.v1.1"/>
    <property type="gene ID" value="Kaladp0046s0090.v1.1"/>
</dbReference>
<feature type="transmembrane region" description="Helical" evidence="7">
    <location>
        <begin position="63"/>
        <end position="85"/>
    </location>
</feature>
<evidence type="ECO:0000256" key="2">
    <source>
        <dbReference type="ARBA" id="ARBA00005577"/>
    </source>
</evidence>
<evidence type="ECO:0000313" key="8">
    <source>
        <dbReference type="EnsemblPlants" id="Kaladp0046s0090.1.v1.1"/>
    </source>
</evidence>
<evidence type="ECO:0008006" key="10">
    <source>
        <dbReference type="Google" id="ProtNLM"/>
    </source>
</evidence>
<dbReference type="EnsemblPlants" id="Kaladp0046s0090.1.v1.1">
    <property type="protein sequence ID" value="Kaladp0046s0090.1.v1.1"/>
    <property type="gene ID" value="Kaladp0046s0090.v1.1"/>
</dbReference>
<evidence type="ECO:0000256" key="1">
    <source>
        <dbReference type="ARBA" id="ARBA00004141"/>
    </source>
</evidence>
<comment type="subcellular location">
    <subcellularLocation>
        <location evidence="1">Membrane</location>
        <topology evidence="1">Multi-pass membrane protein</topology>
    </subcellularLocation>
</comment>
<feature type="transmembrane region" description="Helical" evidence="7">
    <location>
        <begin position="32"/>
        <end position="57"/>
    </location>
</feature>
<reference evidence="8" key="1">
    <citation type="submission" date="2021-01" db="UniProtKB">
        <authorList>
            <consortium name="EnsemblPlants"/>
        </authorList>
    </citation>
    <scope>IDENTIFICATION</scope>
</reference>
<dbReference type="GO" id="GO:0016020">
    <property type="term" value="C:membrane"/>
    <property type="evidence" value="ECO:0007669"/>
    <property type="project" value="UniProtKB-SubCell"/>
</dbReference>
<proteinExistence type="inferred from homology"/>
<feature type="transmembrane region" description="Helical" evidence="7">
    <location>
        <begin position="191"/>
        <end position="209"/>
    </location>
</feature>
<evidence type="ECO:0000256" key="3">
    <source>
        <dbReference type="ARBA" id="ARBA00022692"/>
    </source>
</evidence>
<dbReference type="OMA" id="DTNNYLH"/>
<comment type="similarity">
    <text evidence="2">Belongs to the APH-1 family.</text>
</comment>
<keyword evidence="3 7" id="KW-0812">Transmembrane</keyword>
<dbReference type="GO" id="GO:0016485">
    <property type="term" value="P:protein processing"/>
    <property type="evidence" value="ECO:0007669"/>
    <property type="project" value="InterPro"/>
</dbReference>
<name>A0A7N0TUQ6_KALFE</name>
<feature type="transmembrane region" description="Helical" evidence="7">
    <location>
        <begin position="157"/>
        <end position="179"/>
    </location>
</feature>
<evidence type="ECO:0000256" key="6">
    <source>
        <dbReference type="ARBA" id="ARBA00023136"/>
    </source>
</evidence>
<dbReference type="Pfam" id="PF06105">
    <property type="entry name" value="Aph-1"/>
    <property type="match status" value="1"/>
</dbReference>
<dbReference type="Proteomes" id="UP000594263">
    <property type="component" value="Unplaced"/>
</dbReference>
<feature type="transmembrane region" description="Helical" evidence="7">
    <location>
        <begin position="215"/>
        <end position="235"/>
    </location>
</feature>
<evidence type="ECO:0000256" key="7">
    <source>
        <dbReference type="SAM" id="Phobius"/>
    </source>
</evidence>
<keyword evidence="6 7" id="KW-0472">Membrane</keyword>
<protein>
    <recommendedName>
        <fullName evidence="10">Gamma-secretase subunit APH1-like</fullName>
    </recommendedName>
</protein>
<evidence type="ECO:0000313" key="9">
    <source>
        <dbReference type="Proteomes" id="UP000594263"/>
    </source>
</evidence>
<accession>A0A7N0TUQ6</accession>
<keyword evidence="4" id="KW-0914">Notch signaling pathway</keyword>
<dbReference type="GO" id="GO:0007219">
    <property type="term" value="P:Notch signaling pathway"/>
    <property type="evidence" value="ECO:0007669"/>
    <property type="project" value="UniProtKB-KW"/>
</dbReference>
<dbReference type="PANTHER" id="PTHR12889">
    <property type="entry name" value="GAMMA-SECRETASE SUBUNIT APH-1"/>
    <property type="match status" value="1"/>
</dbReference>
<evidence type="ECO:0000256" key="4">
    <source>
        <dbReference type="ARBA" id="ARBA00022976"/>
    </source>
</evidence>
<evidence type="ECO:0000256" key="5">
    <source>
        <dbReference type="ARBA" id="ARBA00022989"/>
    </source>
</evidence>
<keyword evidence="5 7" id="KW-1133">Transmembrane helix</keyword>